<dbReference type="Gene3D" id="3.40.720.10">
    <property type="entry name" value="Alkaline Phosphatase, subunit A"/>
    <property type="match status" value="1"/>
</dbReference>
<dbReference type="GeneID" id="33366847"/>
<feature type="binding site" evidence="8 10">
    <location>
        <position position="99"/>
    </location>
    <ligand>
        <name>substrate</name>
    </ligand>
</feature>
<dbReference type="CDD" id="cd16010">
    <property type="entry name" value="iPGM"/>
    <property type="match status" value="1"/>
</dbReference>
<dbReference type="FunFam" id="3.40.1450.10:FF:000002">
    <property type="entry name" value="2,3-bisphosphoglycerate-independent phosphoglycerate mutase"/>
    <property type="match status" value="1"/>
</dbReference>
<evidence type="ECO:0000256" key="4">
    <source>
        <dbReference type="ARBA" id="ARBA00022723"/>
    </source>
</evidence>
<dbReference type="GO" id="GO:0030145">
    <property type="term" value="F:manganese ion binding"/>
    <property type="evidence" value="ECO:0007669"/>
    <property type="project" value="InterPro"/>
</dbReference>
<dbReference type="AlphaFoldDB" id="A0A1Z1XB89"/>
<evidence type="ECO:0000256" key="10">
    <source>
        <dbReference type="PIRSR" id="PIRSR001492-2"/>
    </source>
</evidence>
<name>A0A1Z1XB89_9RHOD</name>
<dbReference type="GO" id="GO:0006096">
    <property type="term" value="P:glycolytic process"/>
    <property type="evidence" value="ECO:0007669"/>
    <property type="project" value="UniProtKB-UniRule"/>
</dbReference>
<feature type="binding site" evidence="8 10">
    <location>
        <begin position="231"/>
        <end position="234"/>
    </location>
    <ligand>
        <name>substrate</name>
    </ligand>
</feature>
<dbReference type="GO" id="GO:0009507">
    <property type="term" value="C:chloroplast"/>
    <property type="evidence" value="ECO:0007669"/>
    <property type="project" value="UniProtKB-SubCell"/>
</dbReference>
<dbReference type="EC" id="5.4.2.12" evidence="8"/>
<geneLocation type="chloroplast" evidence="14"/>
<keyword evidence="14" id="KW-0934">Plastid</keyword>
<comment type="caution">
    <text evidence="8">Lacks conserved residue(s) required for the propagation of feature annotation.</text>
</comment>
<gene>
    <name evidence="14" type="primary">pgmA</name>
    <name evidence="8" type="synonym">gpmI</name>
</gene>
<dbReference type="GO" id="GO:0005829">
    <property type="term" value="C:cytosol"/>
    <property type="evidence" value="ECO:0007669"/>
    <property type="project" value="TreeGrafter"/>
</dbReference>
<dbReference type="PANTHER" id="PTHR31637:SF0">
    <property type="entry name" value="2,3-BISPHOSPHOGLYCERATE-INDEPENDENT PHOSPHOGLYCERATE MUTASE"/>
    <property type="match status" value="1"/>
</dbReference>
<feature type="binding site" evidence="11">
    <location>
        <position position="373"/>
    </location>
    <ligand>
        <name>Mn(2+)</name>
        <dbReference type="ChEBI" id="CHEBI:29035"/>
        <label>1</label>
    </ligand>
</feature>
<sequence>MANAFTPVLDSLMSSYPMTLLHASGNHVGLPENQMGNSEVGHVTIGGGRIIPQDLVKISDSINNKSLFNNLRLTKLILNLETTNTDLHLIGLCSDGGVHSHINHLLDLINFLKDKSINNIYIHVITDGRDTNPYSGIDFIKQISVYIEKISNIRIATIMGRYYAMDRDSRWSRIEKAYNILINNHSISPLNPINFIQDQYNNSFSDEFIVPTRISKGNIKSHDSILFFNYRSDRMRQLLQALVKDDFKGFIRNKIVDLNILTFTKYDNSLSVYEIFEPNSVNNFLGEIISKNRLKQFRIAETEKYAHVTYFFNGGVEEPFRKIGEDRELVPSPKVSTYDLVPEMSADDLTSSVIKALDKKTYSLIIINYANPDMLGHTGNYNAAIKAMEIIDQSIGKLVDTIGKYKGLLIITADHGNVEYMIDANNKPHTSHTTNLVPFILIESEKNKISGHGGQVKLKSNGSLADIAPTILDIMGLKQPIEMTGKSLIHKPDYEIL</sequence>
<feature type="binding site" evidence="11">
    <location>
        <position position="414"/>
    </location>
    <ligand>
        <name>Mn(2+)</name>
        <dbReference type="ChEBI" id="CHEBI:29035"/>
        <label>2</label>
    </ligand>
</feature>
<keyword evidence="6 11" id="KW-0464">Manganese</keyword>
<organism evidence="14">
    <name type="scientific">Compsopogon caeruleus</name>
    <dbReference type="NCBI Taxonomy" id="31354"/>
    <lineage>
        <taxon>Eukaryota</taxon>
        <taxon>Rhodophyta</taxon>
        <taxon>Compsopogonophyceae</taxon>
        <taxon>Compsopogonales</taxon>
        <taxon>Compsopogonaceae</taxon>
        <taxon>Compsopogon</taxon>
    </lineage>
</organism>
<dbReference type="GO" id="GO:0006007">
    <property type="term" value="P:glucose catabolic process"/>
    <property type="evidence" value="ECO:0007669"/>
    <property type="project" value="InterPro"/>
</dbReference>
<feature type="binding site" evidence="8 10">
    <location>
        <begin position="129"/>
        <end position="130"/>
    </location>
    <ligand>
        <name>substrate</name>
    </ligand>
</feature>
<proteinExistence type="inferred from homology"/>
<protein>
    <recommendedName>
        <fullName evidence="8">2,3-bisphosphoglycerate-independent phosphoglycerate mutase</fullName>
        <shortName evidence="8">BPG-independent PGAM</shortName>
        <shortName evidence="8">Phosphoglyceromutase</shortName>
        <shortName evidence="8">iPGM</shortName>
        <ecNumber evidence="8">5.4.2.12</ecNumber>
    </recommendedName>
</protein>
<keyword evidence="4 11" id="KW-0479">Metal-binding</keyword>
<dbReference type="SUPFAM" id="SSF64158">
    <property type="entry name" value="2,3-Bisphosphoglycerate-independent phosphoglycerate mutase, substrate-binding domain"/>
    <property type="match status" value="1"/>
</dbReference>
<evidence type="ECO:0000256" key="9">
    <source>
        <dbReference type="PIRSR" id="PIRSR001492-1"/>
    </source>
</evidence>
<comment type="function">
    <text evidence="8">Catalyzes the interconversion of 2-phosphoglycerate and 3-phosphoglycerate.</text>
</comment>
<dbReference type="InterPro" id="IPR017850">
    <property type="entry name" value="Alkaline_phosphatase_core_sf"/>
</dbReference>
<evidence type="ECO:0000256" key="2">
    <source>
        <dbReference type="ARBA" id="ARBA00004798"/>
    </source>
</evidence>
<feature type="binding site" evidence="8 10">
    <location>
        <position position="167"/>
    </location>
    <ligand>
        <name>substrate</name>
    </ligand>
</feature>
<dbReference type="GO" id="GO:0004619">
    <property type="term" value="F:phosphoglycerate mutase activity"/>
    <property type="evidence" value="ECO:0007669"/>
    <property type="project" value="UniProtKB-UniRule"/>
</dbReference>
<feature type="binding site" evidence="8 10">
    <location>
        <position position="304"/>
    </location>
    <ligand>
        <name>substrate</name>
    </ligand>
</feature>
<comment type="similarity">
    <text evidence="3 8">Belongs to the BPG-independent phosphoglycerate mutase family.</text>
</comment>
<dbReference type="SUPFAM" id="SSF53649">
    <property type="entry name" value="Alkaline phosphatase-like"/>
    <property type="match status" value="1"/>
</dbReference>
<evidence type="ECO:0000256" key="1">
    <source>
        <dbReference type="ARBA" id="ARBA00001936"/>
    </source>
</evidence>
<feature type="domain" description="BPG-independent PGAM N-terminal" evidence="13">
    <location>
        <begin position="58"/>
        <end position="267"/>
    </location>
</feature>
<comment type="subcellular location">
    <subcellularLocation>
        <location evidence="8">Plastid</location>
        <location evidence="8">Chloroplast</location>
    </subcellularLocation>
</comment>
<feature type="active site" description="Phosphoserine intermediate" evidence="8 9">
    <location>
        <position position="38"/>
    </location>
</feature>
<dbReference type="UniPathway" id="UPA00109">
    <property type="reaction ID" value="UER00186"/>
</dbReference>
<feature type="binding site" evidence="11">
    <location>
        <position position="415"/>
    </location>
    <ligand>
        <name>Mn(2+)</name>
        <dbReference type="ChEBI" id="CHEBI:29035"/>
        <label>2</label>
    </ligand>
</feature>
<dbReference type="PIRSF" id="PIRSF001492">
    <property type="entry name" value="IPGAM"/>
    <property type="match status" value="1"/>
</dbReference>
<comment type="catalytic activity">
    <reaction evidence="8">
        <text>(2R)-2-phosphoglycerate = (2R)-3-phosphoglycerate</text>
        <dbReference type="Rhea" id="RHEA:15901"/>
        <dbReference type="ChEBI" id="CHEBI:58272"/>
        <dbReference type="ChEBI" id="CHEBI:58289"/>
        <dbReference type="EC" id="5.4.2.12"/>
    </reaction>
</comment>
<dbReference type="InterPro" id="IPR006124">
    <property type="entry name" value="Metalloenzyme"/>
</dbReference>
<dbReference type="InterPro" id="IPR036646">
    <property type="entry name" value="PGAM_B_sf"/>
</dbReference>
<evidence type="ECO:0000313" key="14">
    <source>
        <dbReference type="EMBL" id="ARX96057.1"/>
    </source>
</evidence>
<evidence type="ECO:0000256" key="3">
    <source>
        <dbReference type="ARBA" id="ARBA00008819"/>
    </source>
</evidence>
<reference evidence="14" key="1">
    <citation type="submission" date="2016-11" db="EMBL/GenBank/DDBJ databases">
        <title>Chloroplast genome of compsopogon caeruleus.</title>
        <authorList>
            <person name="Nan F."/>
        </authorList>
    </citation>
    <scope>NUCLEOTIDE SEQUENCE</scope>
</reference>
<feature type="domain" description="Metalloenzyme" evidence="12">
    <location>
        <begin position="3"/>
        <end position="478"/>
    </location>
</feature>
<evidence type="ECO:0000256" key="5">
    <source>
        <dbReference type="ARBA" id="ARBA00023152"/>
    </source>
</evidence>
<dbReference type="PANTHER" id="PTHR31637">
    <property type="entry name" value="2,3-BISPHOSPHOGLYCERATE-INDEPENDENT PHOSPHOGLYCERATE MUTASE"/>
    <property type="match status" value="1"/>
</dbReference>
<evidence type="ECO:0000256" key="6">
    <source>
        <dbReference type="ARBA" id="ARBA00023211"/>
    </source>
</evidence>
<dbReference type="InterPro" id="IPR011258">
    <property type="entry name" value="BPG-indep_PGM_N"/>
</dbReference>
<feature type="binding site" evidence="11">
    <location>
        <position position="432"/>
    </location>
    <ligand>
        <name>Mn(2+)</name>
        <dbReference type="ChEBI" id="CHEBI:29035"/>
        <label>1</label>
    </ligand>
</feature>
<dbReference type="InterPro" id="IPR005995">
    <property type="entry name" value="Pgm_bpd_ind"/>
</dbReference>
<evidence type="ECO:0000256" key="7">
    <source>
        <dbReference type="ARBA" id="ARBA00023235"/>
    </source>
</evidence>
<dbReference type="Pfam" id="PF01676">
    <property type="entry name" value="Metalloenzyme"/>
    <property type="match status" value="1"/>
</dbReference>
<comment type="pathway">
    <text evidence="2 8">Carbohydrate degradation; glycolysis; pyruvate from D-glyceraldehyde 3-phosphate: step 3/5.</text>
</comment>
<dbReference type="Gene3D" id="3.40.1450.10">
    <property type="entry name" value="BPG-independent phosphoglycerate mutase, domain B"/>
    <property type="match status" value="1"/>
</dbReference>
<dbReference type="HAMAP" id="MF_01038">
    <property type="entry name" value="GpmI"/>
    <property type="match status" value="1"/>
</dbReference>
<accession>A0A1Z1XB89</accession>
<dbReference type="NCBIfam" id="TIGR01307">
    <property type="entry name" value="pgm_bpd_ind"/>
    <property type="match status" value="1"/>
</dbReference>
<evidence type="ECO:0000256" key="8">
    <source>
        <dbReference type="HAMAP-Rule" id="MF_01038"/>
    </source>
</evidence>
<keyword evidence="5 8" id="KW-0324">Glycolysis</keyword>
<comment type="cofactor">
    <cofactor evidence="1">
        <name>Mn(2+)</name>
        <dbReference type="ChEBI" id="CHEBI:29035"/>
    </cofactor>
</comment>
<keyword evidence="7 8" id="KW-0413">Isomerase</keyword>
<evidence type="ECO:0000259" key="12">
    <source>
        <dbReference type="Pfam" id="PF01676"/>
    </source>
</evidence>
<dbReference type="Pfam" id="PF06415">
    <property type="entry name" value="iPGM_N"/>
    <property type="match status" value="1"/>
</dbReference>
<dbReference type="EMBL" id="KY083067">
    <property type="protein sequence ID" value="ARX96057.1"/>
    <property type="molecule type" value="Genomic_DNA"/>
</dbReference>
<keyword evidence="14" id="KW-0150">Chloroplast</keyword>
<feature type="binding site" evidence="11">
    <location>
        <position position="377"/>
    </location>
    <ligand>
        <name>Mn(2+)</name>
        <dbReference type="ChEBI" id="CHEBI:29035"/>
        <label>1</label>
    </ligand>
</feature>
<dbReference type="RefSeq" id="YP_009402703.1">
    <property type="nucleotide sequence ID" value="NC_035350.1"/>
</dbReference>
<evidence type="ECO:0000259" key="13">
    <source>
        <dbReference type="Pfam" id="PF06415"/>
    </source>
</evidence>
<feature type="binding site" evidence="11">
    <location>
        <position position="38"/>
    </location>
    <ligand>
        <name>Mn(2+)</name>
        <dbReference type="ChEBI" id="CHEBI:29035"/>
        <label>2</label>
    </ligand>
</feature>
<feature type="binding site" evidence="8 10">
    <location>
        <position position="161"/>
    </location>
    <ligand>
        <name>substrate</name>
    </ligand>
</feature>
<evidence type="ECO:0000256" key="11">
    <source>
        <dbReference type="PIRSR" id="PIRSR001492-3"/>
    </source>
</evidence>